<gene>
    <name evidence="1" type="ORF">I7I51_04266</name>
</gene>
<reference evidence="1" key="1">
    <citation type="submission" date="2021-01" db="EMBL/GenBank/DDBJ databases">
        <title>Chromosome-level genome assembly of a human fungal pathogen reveals clustering of transcriptionally co-regulated genes.</title>
        <authorList>
            <person name="Voorhies M."/>
            <person name="Cohen S."/>
            <person name="Shea T.P."/>
            <person name="Petrus S."/>
            <person name="Munoz J.F."/>
            <person name="Poplawski S."/>
            <person name="Goldman W.E."/>
            <person name="Michael T."/>
            <person name="Cuomo C.A."/>
            <person name="Sil A."/>
            <person name="Beyhan S."/>
        </authorList>
    </citation>
    <scope>NUCLEOTIDE SEQUENCE</scope>
    <source>
        <strain evidence="1">WU24</strain>
    </source>
</reference>
<evidence type="ECO:0000313" key="2">
    <source>
        <dbReference type="Proteomes" id="UP000663671"/>
    </source>
</evidence>
<proteinExistence type="predicted"/>
<dbReference type="VEuPathDB" id="FungiDB:I7I51_04266"/>
<organism evidence="1 2">
    <name type="scientific">Ajellomyces capsulatus</name>
    <name type="common">Darling's disease fungus</name>
    <name type="synonym">Histoplasma capsulatum</name>
    <dbReference type="NCBI Taxonomy" id="5037"/>
    <lineage>
        <taxon>Eukaryota</taxon>
        <taxon>Fungi</taxon>
        <taxon>Dikarya</taxon>
        <taxon>Ascomycota</taxon>
        <taxon>Pezizomycotina</taxon>
        <taxon>Eurotiomycetes</taxon>
        <taxon>Eurotiomycetidae</taxon>
        <taxon>Onygenales</taxon>
        <taxon>Ajellomycetaceae</taxon>
        <taxon>Histoplasma</taxon>
    </lineage>
</organism>
<evidence type="ECO:0000313" key="1">
    <source>
        <dbReference type="EMBL" id="QSS62089.1"/>
    </source>
</evidence>
<protein>
    <submittedName>
        <fullName evidence="1">Uncharacterized protein</fullName>
    </submittedName>
</protein>
<dbReference type="Proteomes" id="UP000663671">
    <property type="component" value="Chromosome 5"/>
</dbReference>
<sequence>MNDSRRADHNPSATPKRFKTLSLAPRTVYRVPGLKCGILSSLEALHPGCSICDGIELRVSLLSDPHKRVYWWTVIGIKKCALNTASVTTWGFRPSIADWLGAATAWHSRGRPPIMVPRFAEPIAWFEKVLSDKETETQKLTGALTSIQRED</sequence>
<dbReference type="AlphaFoldDB" id="A0A8A1M7V1"/>
<name>A0A8A1M7V1_AJECA</name>
<accession>A0A8A1M7V1</accession>
<dbReference type="EMBL" id="CP069111">
    <property type="protein sequence ID" value="QSS62089.1"/>
    <property type="molecule type" value="Genomic_DNA"/>
</dbReference>